<accession>A0AAW1TSJ7</accession>
<evidence type="ECO:0000313" key="2">
    <source>
        <dbReference type="EMBL" id="KAK9873308.1"/>
    </source>
</evidence>
<dbReference type="Proteomes" id="UP001431783">
    <property type="component" value="Unassembled WGS sequence"/>
</dbReference>
<evidence type="ECO:0000259" key="1">
    <source>
        <dbReference type="Pfam" id="PF00650"/>
    </source>
</evidence>
<dbReference type="AlphaFoldDB" id="A0AAW1TSJ7"/>
<proteinExistence type="predicted"/>
<keyword evidence="3" id="KW-1185">Reference proteome</keyword>
<dbReference type="PANTHER" id="PTHR10174">
    <property type="entry name" value="ALPHA-TOCOPHEROL TRANSFER PROTEIN-RELATED"/>
    <property type="match status" value="1"/>
</dbReference>
<gene>
    <name evidence="2" type="ORF">WA026_021800</name>
</gene>
<dbReference type="SUPFAM" id="SSF52087">
    <property type="entry name" value="CRAL/TRIO domain"/>
    <property type="match status" value="1"/>
</dbReference>
<reference evidence="2 3" key="1">
    <citation type="submission" date="2023-03" db="EMBL/GenBank/DDBJ databases">
        <title>Genome insight into feeding habits of ladybird beetles.</title>
        <authorList>
            <person name="Li H.-S."/>
            <person name="Huang Y.-H."/>
            <person name="Pang H."/>
        </authorList>
    </citation>
    <scope>NUCLEOTIDE SEQUENCE [LARGE SCALE GENOMIC DNA]</scope>
    <source>
        <strain evidence="2">SYSU_2023b</strain>
        <tissue evidence="2">Whole body</tissue>
    </source>
</reference>
<sequence length="272" mass="31738">MELVDFKASREHVLQLYGKTEKTLQSDIDNLKAWLKERQHLPIDSLQDEFLEIHLIKNKFSIEKTRSKIEGYCTLKALKRYEYLYEDDICIPSEEAQFYIPLPILTDDLQRIIVGKIWDQKKWNLKRDFSNALVLREILSRFDYNDGEIFLLDLLNCSPLIIFKLRIFLVNDLVNLVLNGHSARVKKIYMVSKFASAVFSWVKPLLPSKLAARVSVHKSIEDAVQFLPQKCLPSDYGGELPSLDELRSDLDRIYDGHRKDLEIYVDTKALSE</sequence>
<name>A0AAW1TSJ7_9CUCU</name>
<dbReference type="Gene3D" id="3.40.525.10">
    <property type="entry name" value="CRAL-TRIO lipid binding domain"/>
    <property type="match status" value="1"/>
</dbReference>
<evidence type="ECO:0000313" key="3">
    <source>
        <dbReference type="Proteomes" id="UP001431783"/>
    </source>
</evidence>
<dbReference type="PRINTS" id="PR00180">
    <property type="entry name" value="CRETINALDHBP"/>
</dbReference>
<feature type="domain" description="CRAL-TRIO" evidence="1">
    <location>
        <begin position="141"/>
        <end position="238"/>
    </location>
</feature>
<dbReference type="InterPro" id="IPR036865">
    <property type="entry name" value="CRAL-TRIO_dom_sf"/>
</dbReference>
<organism evidence="2 3">
    <name type="scientific">Henosepilachna vigintioctopunctata</name>
    <dbReference type="NCBI Taxonomy" id="420089"/>
    <lineage>
        <taxon>Eukaryota</taxon>
        <taxon>Metazoa</taxon>
        <taxon>Ecdysozoa</taxon>
        <taxon>Arthropoda</taxon>
        <taxon>Hexapoda</taxon>
        <taxon>Insecta</taxon>
        <taxon>Pterygota</taxon>
        <taxon>Neoptera</taxon>
        <taxon>Endopterygota</taxon>
        <taxon>Coleoptera</taxon>
        <taxon>Polyphaga</taxon>
        <taxon>Cucujiformia</taxon>
        <taxon>Coccinelloidea</taxon>
        <taxon>Coccinellidae</taxon>
        <taxon>Epilachninae</taxon>
        <taxon>Epilachnini</taxon>
        <taxon>Henosepilachna</taxon>
    </lineage>
</organism>
<dbReference type="PANTHER" id="PTHR10174:SF222">
    <property type="entry name" value="GH10083P-RELATED"/>
    <property type="match status" value="1"/>
</dbReference>
<dbReference type="EMBL" id="JARQZJ010000017">
    <property type="protein sequence ID" value="KAK9873308.1"/>
    <property type="molecule type" value="Genomic_DNA"/>
</dbReference>
<dbReference type="GO" id="GO:1902936">
    <property type="term" value="F:phosphatidylinositol bisphosphate binding"/>
    <property type="evidence" value="ECO:0007669"/>
    <property type="project" value="TreeGrafter"/>
</dbReference>
<dbReference type="GO" id="GO:0016020">
    <property type="term" value="C:membrane"/>
    <property type="evidence" value="ECO:0007669"/>
    <property type="project" value="TreeGrafter"/>
</dbReference>
<dbReference type="SUPFAM" id="SSF46938">
    <property type="entry name" value="CRAL/TRIO N-terminal domain"/>
    <property type="match status" value="1"/>
</dbReference>
<dbReference type="InterPro" id="IPR036273">
    <property type="entry name" value="CRAL/TRIO_N_dom_sf"/>
</dbReference>
<comment type="caution">
    <text evidence="2">The sequence shown here is derived from an EMBL/GenBank/DDBJ whole genome shotgun (WGS) entry which is preliminary data.</text>
</comment>
<dbReference type="Pfam" id="PF00650">
    <property type="entry name" value="CRAL_TRIO"/>
    <property type="match status" value="1"/>
</dbReference>
<dbReference type="InterPro" id="IPR001251">
    <property type="entry name" value="CRAL-TRIO_dom"/>
</dbReference>
<dbReference type="CDD" id="cd00170">
    <property type="entry name" value="SEC14"/>
    <property type="match status" value="1"/>
</dbReference>
<protein>
    <recommendedName>
        <fullName evidence="1">CRAL-TRIO domain-containing protein</fullName>
    </recommendedName>
</protein>